<dbReference type="SUPFAM" id="SSF55008">
    <property type="entry name" value="HMA, heavy metal-associated domain"/>
    <property type="match status" value="1"/>
</dbReference>
<reference evidence="17 18" key="1">
    <citation type="journal article" date="2019" name="Gut">
        <title>Antibiotics-induced monodominance of a novel gut bacterial order.</title>
        <authorList>
            <person name="Hildebrand F."/>
            <person name="Moitinho-Silva L."/>
            <person name="Blasche S."/>
            <person name="Jahn M.T."/>
            <person name="Gossmann T.I."/>
            <person name="Heuerta-Cepas J."/>
            <person name="Hercog R."/>
            <person name="Luetge M."/>
            <person name="Bahram M."/>
            <person name="Pryszlak A."/>
            <person name="Alves R.J."/>
            <person name="Waszak S.M."/>
            <person name="Zhu A."/>
            <person name="Ye L."/>
            <person name="Costea P.I."/>
            <person name="Aalvink S."/>
            <person name="Belzer C."/>
            <person name="Forslund S.K."/>
            <person name="Sunagawa S."/>
            <person name="Hentschel U."/>
            <person name="Merten C."/>
            <person name="Patil K.R."/>
            <person name="Benes V."/>
            <person name="Bork P."/>
        </authorList>
    </citation>
    <scope>NUCLEOTIDE SEQUENCE [LARGE SCALE GENOMIC DNA]</scope>
    <source>
        <strain evidence="17 18">HDS1380</strain>
    </source>
</reference>
<evidence type="ECO:0000256" key="10">
    <source>
        <dbReference type="ARBA" id="ARBA00022967"/>
    </source>
</evidence>
<keyword evidence="17" id="KW-0378">Hydrolase</keyword>
<dbReference type="InterPro" id="IPR036163">
    <property type="entry name" value="HMA_dom_sf"/>
</dbReference>
<evidence type="ECO:0000256" key="15">
    <source>
        <dbReference type="RuleBase" id="RU362081"/>
    </source>
</evidence>
<evidence type="ECO:0000256" key="1">
    <source>
        <dbReference type="ARBA" id="ARBA00004651"/>
    </source>
</evidence>
<dbReference type="InterPro" id="IPR023299">
    <property type="entry name" value="ATPase_P-typ_cyto_dom_N"/>
</dbReference>
<dbReference type="InterPro" id="IPR023214">
    <property type="entry name" value="HAD_sf"/>
</dbReference>
<sequence>MQKHIQLSGLDCAACALELEEEIRRVRGVRSASVDFMKQRLSLECDDEETLEKVKRVASNFEEVKVIEEPLRAAKPNVWKTYRADILCIAFSAALLLATFFIPERYSVALYVLYALSYASVAASIVWTTVKNLAHGRIFDENFLMTIASIGAICLAQYAEAIEVMLLYRLGELLQSIVVGASRKSIADLMDLKSESATVLTENGQKTVTPEQIEIGDVMLVKAGEKIAVDGVVVKGRTALDVKSLSGEAAFADVSEGDAVLGGSINAGGVIEVRAEKAYSDSTVAKILDLVENSTAKKAKPEKFITKFAKIYTPVVCLAAAVVAFLVPLFTGNHYADFGDWVYRALVFLVISCPCALVISVPLSYFSGIGFAAKHGILVKGSTSLDTLARTKIAAFDKTGTLTLGDFCVSAAHPVKEGEREFLLAVAAAAEQKSSHPLARAFAGIAPLGEAEDVFEISGRGIKCRINDKTALVGNAKLLAENGVAFEPAEADGTLVYAAYDNKYLGFLEIEDKIKENARESLAALKKLGVSRTVMLTGDNSRRAEKVAAAVGLDETYSELLPDQKLEIASKLKKEGALTYVGDGINDAPVLIEADTGVSMGGVGSDAAIEASDAVLVSDDLSKVPLAVRIARKTRAVVVQNIAFSIAVKLILMVLGLLDIVPLWVAVLADVGVMMLAVLNSFRTRTGFSNGKGKETACTCGGCCERSREE</sequence>
<dbReference type="InterPro" id="IPR051014">
    <property type="entry name" value="Cation_Transport_ATPase_IB"/>
</dbReference>
<dbReference type="EMBL" id="SDOZ01000002">
    <property type="protein sequence ID" value="RXZ62299.1"/>
    <property type="molecule type" value="Genomic_DNA"/>
</dbReference>
<keyword evidence="5" id="KW-0597">Phosphoprotein</keyword>
<evidence type="ECO:0000256" key="2">
    <source>
        <dbReference type="ARBA" id="ARBA00006024"/>
    </source>
</evidence>
<dbReference type="NCBIfam" id="TIGR01525">
    <property type="entry name" value="ATPase-IB_hvy"/>
    <property type="match status" value="1"/>
</dbReference>
<keyword evidence="4" id="KW-0104">Cadmium</keyword>
<keyword evidence="10" id="KW-1278">Translocase</keyword>
<dbReference type="AlphaFoldDB" id="A0A4Q2KE54"/>
<dbReference type="Gene3D" id="3.30.70.100">
    <property type="match status" value="1"/>
</dbReference>
<dbReference type="InterPro" id="IPR036412">
    <property type="entry name" value="HAD-like_sf"/>
</dbReference>
<keyword evidence="7 15" id="KW-0479">Metal-binding</keyword>
<feature type="transmembrane region" description="Helical" evidence="15">
    <location>
        <begin position="108"/>
        <end position="130"/>
    </location>
</feature>
<dbReference type="SUPFAM" id="SSF81665">
    <property type="entry name" value="Calcium ATPase, transmembrane domain M"/>
    <property type="match status" value="1"/>
</dbReference>
<dbReference type="NCBIfam" id="TIGR01512">
    <property type="entry name" value="ATPase-IB2_Cd"/>
    <property type="match status" value="1"/>
</dbReference>
<evidence type="ECO:0000256" key="9">
    <source>
        <dbReference type="ARBA" id="ARBA00022840"/>
    </source>
</evidence>
<feature type="transmembrane region" description="Helical" evidence="15">
    <location>
        <begin position="82"/>
        <end position="102"/>
    </location>
</feature>
<name>A0A4Q2KE54_9FIRM</name>
<keyword evidence="9 15" id="KW-0067">ATP-binding</keyword>
<dbReference type="OrthoDB" id="9760364at2"/>
<proteinExistence type="inferred from homology"/>
<keyword evidence="11 15" id="KW-1133">Transmembrane helix</keyword>
<evidence type="ECO:0000313" key="18">
    <source>
        <dbReference type="Proteomes" id="UP000291269"/>
    </source>
</evidence>
<comment type="catalytic activity">
    <reaction evidence="14">
        <text>Cd(2+)(in) + ATP + H2O = Cd(2+)(out) + ADP + phosphate + H(+)</text>
        <dbReference type="Rhea" id="RHEA:12132"/>
        <dbReference type="ChEBI" id="CHEBI:15377"/>
        <dbReference type="ChEBI" id="CHEBI:15378"/>
        <dbReference type="ChEBI" id="CHEBI:30616"/>
        <dbReference type="ChEBI" id="CHEBI:43474"/>
        <dbReference type="ChEBI" id="CHEBI:48775"/>
        <dbReference type="ChEBI" id="CHEBI:456216"/>
        <dbReference type="EC" id="7.2.2.21"/>
    </reaction>
</comment>
<dbReference type="PANTHER" id="PTHR48085">
    <property type="entry name" value="CADMIUM/ZINC-TRANSPORTING ATPASE HMA2-RELATED"/>
    <property type="match status" value="1"/>
</dbReference>
<dbReference type="PROSITE" id="PS00154">
    <property type="entry name" value="ATPASE_E1_E2"/>
    <property type="match status" value="1"/>
</dbReference>
<dbReference type="Gene3D" id="3.40.50.1000">
    <property type="entry name" value="HAD superfamily/HAD-like"/>
    <property type="match status" value="1"/>
</dbReference>
<dbReference type="InterPro" id="IPR027256">
    <property type="entry name" value="P-typ_ATPase_IB"/>
</dbReference>
<dbReference type="CDD" id="cd00371">
    <property type="entry name" value="HMA"/>
    <property type="match status" value="1"/>
</dbReference>
<dbReference type="SUPFAM" id="SSF56784">
    <property type="entry name" value="HAD-like"/>
    <property type="match status" value="1"/>
</dbReference>
<dbReference type="PRINTS" id="PR00119">
    <property type="entry name" value="CATATPASE"/>
</dbReference>
<evidence type="ECO:0000256" key="7">
    <source>
        <dbReference type="ARBA" id="ARBA00022723"/>
    </source>
</evidence>
<evidence type="ECO:0000259" key="16">
    <source>
        <dbReference type="PROSITE" id="PS50846"/>
    </source>
</evidence>
<dbReference type="Gene3D" id="2.70.150.10">
    <property type="entry name" value="Calcium-transporting ATPase, cytoplasmic transduction domain A"/>
    <property type="match status" value="1"/>
</dbReference>
<feature type="transmembrane region" description="Helical" evidence="15">
    <location>
        <begin position="663"/>
        <end position="682"/>
    </location>
</feature>
<protein>
    <recommendedName>
        <fullName evidence="13">Cd(2+)-exporting ATPase</fullName>
        <ecNumber evidence="13">7.2.2.21</ecNumber>
    </recommendedName>
</protein>
<dbReference type="SUPFAM" id="SSF81653">
    <property type="entry name" value="Calcium ATPase, transduction domain A"/>
    <property type="match status" value="1"/>
</dbReference>
<keyword evidence="8 15" id="KW-0547">Nucleotide-binding</keyword>
<evidence type="ECO:0000256" key="14">
    <source>
        <dbReference type="ARBA" id="ARBA00049338"/>
    </source>
</evidence>
<dbReference type="InterPro" id="IPR006121">
    <property type="entry name" value="HMA_dom"/>
</dbReference>
<evidence type="ECO:0000256" key="3">
    <source>
        <dbReference type="ARBA" id="ARBA00022475"/>
    </source>
</evidence>
<dbReference type="PROSITE" id="PS01047">
    <property type="entry name" value="HMA_1"/>
    <property type="match status" value="1"/>
</dbReference>
<dbReference type="GO" id="GO:0046872">
    <property type="term" value="F:metal ion binding"/>
    <property type="evidence" value="ECO:0007669"/>
    <property type="project" value="UniProtKB-KW"/>
</dbReference>
<evidence type="ECO:0000256" key="8">
    <source>
        <dbReference type="ARBA" id="ARBA00022741"/>
    </source>
</evidence>
<comment type="caution">
    <text evidence="17">The sequence shown here is derived from an EMBL/GenBank/DDBJ whole genome shotgun (WGS) entry which is preliminary data.</text>
</comment>
<dbReference type="InterPro" id="IPR008250">
    <property type="entry name" value="ATPase_P-typ_transduc_dom_A_sf"/>
</dbReference>
<dbReference type="GO" id="GO:0008551">
    <property type="term" value="F:P-type cadmium transporter activity"/>
    <property type="evidence" value="ECO:0007669"/>
    <property type="project" value="UniProtKB-EC"/>
</dbReference>
<dbReference type="InterPro" id="IPR001757">
    <property type="entry name" value="P_typ_ATPase"/>
</dbReference>
<organism evidence="17 18">
    <name type="scientific">Candidatus Borkfalkia ceftriaxoniphila</name>
    <dbReference type="NCBI Taxonomy" id="2508949"/>
    <lineage>
        <taxon>Bacteria</taxon>
        <taxon>Bacillati</taxon>
        <taxon>Bacillota</taxon>
        <taxon>Clostridia</taxon>
        <taxon>Christensenellales</taxon>
        <taxon>Christensenellaceae</taxon>
        <taxon>Candidatus Borkfalkia</taxon>
    </lineage>
</organism>
<comment type="similarity">
    <text evidence="2 15">Belongs to the cation transport ATPase (P-type) (TC 3.A.3) family. Type IB subfamily.</text>
</comment>
<dbReference type="InterPro" id="IPR059000">
    <property type="entry name" value="ATPase_P-type_domA"/>
</dbReference>
<keyword evidence="18" id="KW-1185">Reference proteome</keyword>
<dbReference type="PANTHER" id="PTHR48085:SF5">
    <property type="entry name" value="CADMIUM_ZINC-TRANSPORTING ATPASE HMA4-RELATED"/>
    <property type="match status" value="1"/>
</dbReference>
<dbReference type="NCBIfam" id="TIGR01494">
    <property type="entry name" value="ATPase_P-type"/>
    <property type="match status" value="1"/>
</dbReference>
<keyword evidence="6 15" id="KW-0812">Transmembrane</keyword>
<dbReference type="Proteomes" id="UP000291269">
    <property type="component" value="Unassembled WGS sequence"/>
</dbReference>
<dbReference type="InterPro" id="IPR018303">
    <property type="entry name" value="ATPase_P-typ_P_site"/>
</dbReference>
<dbReference type="RefSeq" id="WP_129225874.1">
    <property type="nucleotide sequence ID" value="NZ_SDOZ01000002.1"/>
</dbReference>
<dbReference type="Pfam" id="PF00403">
    <property type="entry name" value="HMA"/>
    <property type="match status" value="1"/>
</dbReference>
<dbReference type="PROSITE" id="PS50846">
    <property type="entry name" value="HMA_2"/>
    <property type="match status" value="1"/>
</dbReference>
<feature type="transmembrane region" description="Helical" evidence="15">
    <location>
        <begin position="311"/>
        <end position="330"/>
    </location>
</feature>
<evidence type="ECO:0000256" key="5">
    <source>
        <dbReference type="ARBA" id="ARBA00022553"/>
    </source>
</evidence>
<dbReference type="Gene3D" id="3.40.1110.10">
    <property type="entry name" value="Calcium-transporting ATPase, cytoplasmic domain N"/>
    <property type="match status" value="1"/>
</dbReference>
<dbReference type="GO" id="GO:0016887">
    <property type="term" value="F:ATP hydrolysis activity"/>
    <property type="evidence" value="ECO:0007669"/>
    <property type="project" value="InterPro"/>
</dbReference>
<dbReference type="Pfam" id="PF00702">
    <property type="entry name" value="Hydrolase"/>
    <property type="match status" value="1"/>
</dbReference>
<gene>
    <name evidence="17" type="primary">cadA</name>
    <name evidence="17" type="ORF">ESZ91_07860</name>
</gene>
<dbReference type="EC" id="7.2.2.21" evidence="13"/>
<dbReference type="Pfam" id="PF00122">
    <property type="entry name" value="E1-E2_ATPase"/>
    <property type="match status" value="1"/>
</dbReference>
<evidence type="ECO:0000256" key="13">
    <source>
        <dbReference type="ARBA" id="ARBA00039103"/>
    </source>
</evidence>
<evidence type="ECO:0000313" key="17">
    <source>
        <dbReference type="EMBL" id="RXZ62299.1"/>
    </source>
</evidence>
<feature type="domain" description="HMA" evidence="16">
    <location>
        <begin position="1"/>
        <end position="67"/>
    </location>
</feature>
<keyword evidence="12 15" id="KW-0472">Membrane</keyword>
<dbReference type="InterPro" id="IPR017969">
    <property type="entry name" value="Heavy-metal-associated_CS"/>
</dbReference>
<dbReference type="GO" id="GO:0005524">
    <property type="term" value="F:ATP binding"/>
    <property type="evidence" value="ECO:0007669"/>
    <property type="project" value="UniProtKB-UniRule"/>
</dbReference>
<dbReference type="InterPro" id="IPR023298">
    <property type="entry name" value="ATPase_P-typ_TM_dom_sf"/>
</dbReference>
<comment type="subcellular location">
    <subcellularLocation>
        <location evidence="1">Cell membrane</location>
        <topology evidence="1">Multi-pass membrane protein</topology>
    </subcellularLocation>
</comment>
<evidence type="ECO:0000256" key="6">
    <source>
        <dbReference type="ARBA" id="ARBA00022692"/>
    </source>
</evidence>
<feature type="transmembrane region" description="Helical" evidence="15">
    <location>
        <begin position="342"/>
        <end position="366"/>
    </location>
</feature>
<dbReference type="PRINTS" id="PR00941">
    <property type="entry name" value="CDATPASE"/>
</dbReference>
<evidence type="ECO:0000256" key="11">
    <source>
        <dbReference type="ARBA" id="ARBA00022989"/>
    </source>
</evidence>
<keyword evidence="3 15" id="KW-1003">Cell membrane</keyword>
<evidence type="ECO:0000256" key="4">
    <source>
        <dbReference type="ARBA" id="ARBA00022539"/>
    </source>
</evidence>
<feature type="transmembrane region" description="Helical" evidence="15">
    <location>
        <begin position="636"/>
        <end position="657"/>
    </location>
</feature>
<accession>A0A4Q2KE54</accession>
<evidence type="ECO:0000256" key="12">
    <source>
        <dbReference type="ARBA" id="ARBA00023136"/>
    </source>
</evidence>
<dbReference type="GO" id="GO:0005886">
    <property type="term" value="C:plasma membrane"/>
    <property type="evidence" value="ECO:0007669"/>
    <property type="project" value="UniProtKB-SubCell"/>
</dbReference>